<dbReference type="SUPFAM" id="SSF56784">
    <property type="entry name" value="HAD-like"/>
    <property type="match status" value="1"/>
</dbReference>
<dbReference type="GO" id="GO:0008253">
    <property type="term" value="F:5'-nucleotidase activity"/>
    <property type="evidence" value="ECO:0007669"/>
    <property type="project" value="UniProtKB-EC"/>
</dbReference>
<proteinExistence type="inferred from homology"/>
<dbReference type="Gene3D" id="1.10.150.340">
    <property type="entry name" value="Pyrimidine 5'-nucleotidase (UMPH-1), N-terminal domain"/>
    <property type="match status" value="1"/>
</dbReference>
<gene>
    <name evidence="10 12 13" type="ORF">SRAE_2000100000</name>
</gene>
<evidence type="ECO:0000313" key="13">
    <source>
        <dbReference type="WormBase" id="SRAE_2000100000"/>
    </source>
</evidence>
<protein>
    <recommendedName>
        <fullName evidence="3 9">5'-nucleotidase</fullName>
        <ecNumber evidence="3 9">3.1.3.5</ecNumber>
    </recommendedName>
</protein>
<evidence type="ECO:0000313" key="12">
    <source>
        <dbReference type="WBParaSite" id="SRAE_2000100000.1"/>
    </source>
</evidence>
<dbReference type="InterPro" id="IPR023214">
    <property type="entry name" value="HAD_sf"/>
</dbReference>
<keyword evidence="6 9" id="KW-0378">Hydrolase</keyword>
<dbReference type="InterPro" id="IPR006434">
    <property type="entry name" value="Pyrimidine_nucleotidase_eu"/>
</dbReference>
<dbReference type="GO" id="GO:0000287">
    <property type="term" value="F:magnesium ion binding"/>
    <property type="evidence" value="ECO:0007669"/>
    <property type="project" value="InterPro"/>
</dbReference>
<organism evidence="10">
    <name type="scientific">Strongyloides ratti</name>
    <name type="common">Parasitic roundworm</name>
    <dbReference type="NCBI Taxonomy" id="34506"/>
    <lineage>
        <taxon>Eukaryota</taxon>
        <taxon>Metazoa</taxon>
        <taxon>Ecdysozoa</taxon>
        <taxon>Nematoda</taxon>
        <taxon>Chromadorea</taxon>
        <taxon>Rhabditida</taxon>
        <taxon>Tylenchina</taxon>
        <taxon>Panagrolaimomorpha</taxon>
        <taxon>Strongyloidoidea</taxon>
        <taxon>Strongyloididae</taxon>
        <taxon>Strongyloides</taxon>
    </lineage>
</organism>
<evidence type="ECO:0000256" key="9">
    <source>
        <dbReference type="RuleBase" id="RU361276"/>
    </source>
</evidence>
<dbReference type="OMA" id="THFISNM"/>
<dbReference type="EC" id="3.1.3.5" evidence="3 9"/>
<evidence type="ECO:0000256" key="4">
    <source>
        <dbReference type="ARBA" id="ARBA00022723"/>
    </source>
</evidence>
<dbReference type="Pfam" id="PF05822">
    <property type="entry name" value="UMPH-1"/>
    <property type="match status" value="1"/>
</dbReference>
<dbReference type="CTD" id="36378694"/>
<dbReference type="STRING" id="34506.A0A090LFR4"/>
<comment type="subcellular location">
    <subcellularLocation>
        <location evidence="9">Cytoplasm</location>
    </subcellularLocation>
</comment>
<evidence type="ECO:0000313" key="10">
    <source>
        <dbReference type="EMBL" id="CEF66330.1"/>
    </source>
</evidence>
<dbReference type="SFLD" id="SFLDG01128">
    <property type="entry name" value="C1.4:_5'-Nucleotidase_Like"/>
    <property type="match status" value="1"/>
</dbReference>
<keyword evidence="7" id="KW-0460">Magnesium</keyword>
<reference evidence="10 11" key="1">
    <citation type="submission" date="2014-09" db="EMBL/GenBank/DDBJ databases">
        <authorList>
            <person name="Martin A.A."/>
        </authorList>
    </citation>
    <scope>NUCLEOTIDE SEQUENCE</scope>
    <source>
        <strain evidence="11">ED321</strain>
        <strain evidence="10">ED321 Heterogonic</strain>
    </source>
</reference>
<dbReference type="Gene3D" id="3.40.50.1000">
    <property type="entry name" value="HAD superfamily/HAD-like"/>
    <property type="match status" value="1"/>
</dbReference>
<dbReference type="EMBL" id="LN609529">
    <property type="protein sequence ID" value="CEF66330.1"/>
    <property type="molecule type" value="Genomic_DNA"/>
</dbReference>
<dbReference type="AlphaFoldDB" id="A0A090LFR4"/>
<evidence type="ECO:0000256" key="1">
    <source>
        <dbReference type="ARBA" id="ARBA00000815"/>
    </source>
</evidence>
<evidence type="ECO:0000256" key="3">
    <source>
        <dbReference type="ARBA" id="ARBA00012643"/>
    </source>
</evidence>
<dbReference type="InterPro" id="IPR036412">
    <property type="entry name" value="HAD-like_sf"/>
</dbReference>
<keyword evidence="9" id="KW-0963">Cytoplasm</keyword>
<evidence type="ECO:0000256" key="5">
    <source>
        <dbReference type="ARBA" id="ARBA00022741"/>
    </source>
</evidence>
<evidence type="ECO:0000256" key="6">
    <source>
        <dbReference type="ARBA" id="ARBA00022801"/>
    </source>
</evidence>
<dbReference type="GeneID" id="36378694"/>
<name>A0A090LFR4_STRRB</name>
<comment type="catalytic activity">
    <reaction evidence="1 9">
        <text>a ribonucleoside 5'-phosphate + H2O = a ribonucleoside + phosphate</text>
        <dbReference type="Rhea" id="RHEA:12484"/>
        <dbReference type="ChEBI" id="CHEBI:15377"/>
        <dbReference type="ChEBI" id="CHEBI:18254"/>
        <dbReference type="ChEBI" id="CHEBI:43474"/>
        <dbReference type="ChEBI" id="CHEBI:58043"/>
        <dbReference type="EC" id="3.1.3.5"/>
    </reaction>
</comment>
<dbReference type="WBParaSite" id="SRAE_2000100000.1">
    <property type="protein sequence ID" value="SRAE_2000100000.1"/>
    <property type="gene ID" value="WBGene00261200"/>
</dbReference>
<accession>A0A090LFR4</accession>
<dbReference type="PANTHER" id="PTHR13045">
    <property type="entry name" value="5'-NUCLEOTIDASE"/>
    <property type="match status" value="1"/>
</dbReference>
<dbReference type="FunFam" id="1.10.150.340:FF:000001">
    <property type="entry name" value="Cytosolic 5-nucleotidase 3-like"/>
    <property type="match status" value="1"/>
</dbReference>
<evidence type="ECO:0000256" key="7">
    <source>
        <dbReference type="ARBA" id="ARBA00022842"/>
    </source>
</evidence>
<keyword evidence="4" id="KW-0479">Metal-binding</keyword>
<dbReference type="GO" id="GO:0000166">
    <property type="term" value="F:nucleotide binding"/>
    <property type="evidence" value="ECO:0007669"/>
    <property type="project" value="UniProtKB-KW"/>
</dbReference>
<dbReference type="WormBase" id="SRAE_2000100000">
    <property type="protein sequence ID" value="SRP10810"/>
    <property type="gene ID" value="WBGene00261200"/>
</dbReference>
<dbReference type="OrthoDB" id="4096268at2759"/>
<dbReference type="PANTHER" id="PTHR13045:SF0">
    <property type="entry name" value="7-METHYLGUANOSINE PHOSPHATE-SPECIFIC 5'-NUCLEOTIDASE"/>
    <property type="match status" value="1"/>
</dbReference>
<dbReference type="RefSeq" id="XP_024505530.1">
    <property type="nucleotide sequence ID" value="XM_024651899.1"/>
</dbReference>
<keyword evidence="8 9" id="KW-0546">Nucleotide metabolism</keyword>
<evidence type="ECO:0000256" key="2">
    <source>
        <dbReference type="ARBA" id="ARBA00008389"/>
    </source>
</evidence>
<keyword evidence="5 9" id="KW-0547">Nucleotide-binding</keyword>
<dbReference type="GO" id="GO:0009117">
    <property type="term" value="P:nucleotide metabolic process"/>
    <property type="evidence" value="ECO:0007669"/>
    <property type="project" value="UniProtKB-KW"/>
</dbReference>
<reference evidence="12" key="2">
    <citation type="submission" date="2020-12" db="UniProtKB">
        <authorList>
            <consortium name="WormBaseParasite"/>
        </authorList>
    </citation>
    <scope>IDENTIFICATION</scope>
</reference>
<dbReference type="GO" id="GO:0005737">
    <property type="term" value="C:cytoplasm"/>
    <property type="evidence" value="ECO:0007669"/>
    <property type="project" value="UniProtKB-SubCell"/>
</dbReference>
<evidence type="ECO:0000256" key="8">
    <source>
        <dbReference type="ARBA" id="ARBA00023080"/>
    </source>
</evidence>
<comment type="similarity">
    <text evidence="2 9">Belongs to the pyrimidine 5'-nucleotidase family.</text>
</comment>
<keyword evidence="11" id="KW-1185">Reference proteome</keyword>
<dbReference type="SFLD" id="SFLDS00003">
    <property type="entry name" value="Haloacid_Dehalogenase"/>
    <property type="match status" value="1"/>
</dbReference>
<dbReference type="Proteomes" id="UP000035682">
    <property type="component" value="Unplaced"/>
</dbReference>
<sequence>MEYLLKNPNVHIRDKGGVAKKLARMSHDGRNGLMVISDFDFTLSKYHDKDGNRCWATHGVFDSGANKIYPDLTERLQRLKEKYIKIEFCPTMTSEEKTPYMETWWNSSHDEILKTKFTYELIDSFVKESKIELRDDCVDFVENLDANKIPLIVFSAGIGNIIEIFFKHIFEEIPNNVHIISNMMEFDENNVAYKFSEPLIHTFCKNSTVIRKEQSFFHKVNNRHNILLLGDSLGDLTMDSGVENEGIALKIGFLNFDFQNLLPKYSEGYDIVIINDQSMDVPNHIINIIEEQSIISLPIINPIISITDTCHSSADTTNITDSEKLNQTPTITASSNV</sequence>
<dbReference type="NCBIfam" id="TIGR01544">
    <property type="entry name" value="HAD-SF-IE"/>
    <property type="match status" value="1"/>
</dbReference>
<evidence type="ECO:0000313" key="11">
    <source>
        <dbReference type="Proteomes" id="UP000035682"/>
    </source>
</evidence>